<evidence type="ECO:0000256" key="1">
    <source>
        <dbReference type="ARBA" id="ARBA00006484"/>
    </source>
</evidence>
<name>A5ADP0_VITVI</name>
<dbReference type="ExpressionAtlas" id="A5ADP0">
    <property type="expression patterns" value="baseline and differential"/>
</dbReference>
<dbReference type="EMBL" id="AM423909">
    <property type="protein sequence ID" value="CAN75554.1"/>
    <property type="molecule type" value="Genomic_DNA"/>
</dbReference>
<organism evidence="2">
    <name type="scientific">Vitis vinifera</name>
    <name type="common">Grape</name>
    <dbReference type="NCBI Taxonomy" id="29760"/>
    <lineage>
        <taxon>Eukaryota</taxon>
        <taxon>Viridiplantae</taxon>
        <taxon>Streptophyta</taxon>
        <taxon>Embryophyta</taxon>
        <taxon>Tracheophyta</taxon>
        <taxon>Spermatophyta</taxon>
        <taxon>Magnoliopsida</taxon>
        <taxon>eudicotyledons</taxon>
        <taxon>Gunneridae</taxon>
        <taxon>Pentapetalae</taxon>
        <taxon>rosids</taxon>
        <taxon>Vitales</taxon>
        <taxon>Vitaceae</taxon>
        <taxon>Viteae</taxon>
        <taxon>Vitis</taxon>
    </lineage>
</organism>
<comment type="similarity">
    <text evidence="1">Belongs to the short-chain dehydrogenases/reductases (SDR) family.</text>
</comment>
<dbReference type="PANTHER" id="PTHR42820">
    <property type="entry name" value="SHORT-CHAIN DEHYDROGENASE REDUCTASE"/>
    <property type="match status" value="1"/>
</dbReference>
<accession>A5ADP0</accession>
<evidence type="ECO:0000313" key="2">
    <source>
        <dbReference type="EMBL" id="CAN75554.1"/>
    </source>
</evidence>
<protein>
    <recommendedName>
        <fullName evidence="3">Retrovirus-related Pol polyprotein from transposon TNT 1-94</fullName>
    </recommendedName>
</protein>
<evidence type="ECO:0008006" key="3">
    <source>
        <dbReference type="Google" id="ProtNLM"/>
    </source>
</evidence>
<gene>
    <name evidence="2" type="ORF">VITISV_005653</name>
</gene>
<dbReference type="SUPFAM" id="SSF51735">
    <property type="entry name" value="NAD(P)-binding Rossmann-fold domains"/>
    <property type="match status" value="1"/>
</dbReference>
<dbReference type="Pfam" id="PF13561">
    <property type="entry name" value="adh_short_C2"/>
    <property type="match status" value="1"/>
</dbReference>
<dbReference type="InterPro" id="IPR002347">
    <property type="entry name" value="SDR_fam"/>
</dbReference>
<dbReference type="PROSITE" id="PS00061">
    <property type="entry name" value="ADH_SHORT"/>
    <property type="match status" value="1"/>
</dbReference>
<dbReference type="AlphaFoldDB" id="A5ADP0"/>
<dbReference type="InterPro" id="IPR036291">
    <property type="entry name" value="NAD(P)-bd_dom_sf"/>
</dbReference>
<dbReference type="PANTHER" id="PTHR42820:SF21">
    <property type="entry name" value="SHORT-CHAIN DEHYDROGENASE REDUCTASE 3B-LIKE"/>
    <property type="match status" value="1"/>
</dbReference>
<proteinExistence type="inferred from homology"/>
<dbReference type="PRINTS" id="PR00081">
    <property type="entry name" value="GDHRDH"/>
</dbReference>
<sequence>MAIPSTSSQVESFSTTRTPLFTGTDYPYWKIKITIDYHFNETISSPLGGEKPIPEERREIIWNALTLTYLDPRTNQCELEVQRIIHFQNLANQLPDTFIDIKKVTKSHIPTTNTPTRINVSVGQLTNESKIHLKHGRPIDSNDVTPWKMRTQEKLGTLEETIKMTDQFKIDKSIALENAQIIQEALEEAHILNKKHILNEKPSKRHMYLKILRSHEHLLKEGYMNNPICLCIFIKKSKTGFASIVVYVDDLNLVGTPEELIRTTNYLKNEFEMKDLEKTKFCRDLQIEYFSNGVLIHQLTYIKKSLKHFYMDKDEELLGPEVPYLSAIGALIYLANCIRLNIAFSVNLLARYSSAPTRRHWNGIKHILRYLCGTTSMSLFYSRKSKQQLLGYANAEYFSDPYKGRFIKGDRTKYISYKFFYTHELRKKGEIDVQHIRSCNNLTDLFTKALHSTTLKKLSKRMRHGGVCEACDTCDGEVKESIVCTTSMFATMESDKFIDYTMSKHAVLGLVRSVSKQLGAYGIRVNCVSPMVVATTLVCSSAKMGMEEAEKFFG</sequence>
<dbReference type="Gene3D" id="3.40.50.720">
    <property type="entry name" value="NAD(P)-binding Rossmann-like Domain"/>
    <property type="match status" value="1"/>
</dbReference>
<dbReference type="InterPro" id="IPR020904">
    <property type="entry name" value="Sc_DH/Rdtase_CS"/>
</dbReference>
<reference evidence="2" key="1">
    <citation type="journal article" date="2007" name="PLoS ONE">
        <title>The first genome sequence of an elite grapevine cultivar (Pinot noir Vitis vinifera L.): coping with a highly heterozygous genome.</title>
        <authorList>
            <person name="Velasco R."/>
            <person name="Zharkikh A."/>
            <person name="Troggio M."/>
            <person name="Cartwright D.A."/>
            <person name="Cestaro A."/>
            <person name="Pruss D."/>
            <person name="Pindo M."/>
            <person name="FitzGerald L.M."/>
            <person name="Vezzulli S."/>
            <person name="Reid J."/>
            <person name="Malacarne G."/>
            <person name="Iliev D."/>
            <person name="Coppola G."/>
            <person name="Wardell B."/>
            <person name="Micheletti D."/>
            <person name="Macalma T."/>
            <person name="Facci M."/>
            <person name="Mitchell J.T."/>
            <person name="Perazzolli M."/>
            <person name="Eldredge G."/>
            <person name="Gatto P."/>
            <person name="Oyzerski R."/>
            <person name="Moretto M."/>
            <person name="Gutin N."/>
            <person name="Stefanini M."/>
            <person name="Chen Y."/>
            <person name="Segala C."/>
            <person name="Davenport C."/>
            <person name="Dematte L."/>
            <person name="Mraz A."/>
            <person name="Battilana J."/>
            <person name="Stormo K."/>
            <person name="Costa F."/>
            <person name="Tao Q."/>
            <person name="Si-Ammour A."/>
            <person name="Harkins T."/>
            <person name="Lackey A."/>
            <person name="Perbost C."/>
            <person name="Taillon B."/>
            <person name="Stella A."/>
            <person name="Solovyev V."/>
            <person name="Fawcett J.A."/>
            <person name="Sterck L."/>
            <person name="Vandepoele K."/>
            <person name="Grando S.M."/>
            <person name="Toppo S."/>
            <person name="Moser C."/>
            <person name="Lanchbury J."/>
            <person name="Bogden R."/>
            <person name="Skolnick M."/>
            <person name="Sgaramella V."/>
            <person name="Bhatnagar S.K."/>
            <person name="Fontana P."/>
            <person name="Gutin A."/>
            <person name="Van de Peer Y."/>
            <person name="Salamini F."/>
            <person name="Viola R."/>
        </authorList>
    </citation>
    <scope>NUCLEOTIDE SEQUENCE</scope>
</reference>